<dbReference type="Proteomes" id="UP000017559">
    <property type="component" value="Unassembled WGS sequence"/>
</dbReference>
<organism evidence="2 3">
    <name type="scientific">Moniliophthora roreri (strain MCA 2997)</name>
    <name type="common">Cocoa frosty pod rot fungus</name>
    <name type="synonym">Crinipellis roreri</name>
    <dbReference type="NCBI Taxonomy" id="1381753"/>
    <lineage>
        <taxon>Eukaryota</taxon>
        <taxon>Fungi</taxon>
        <taxon>Dikarya</taxon>
        <taxon>Basidiomycota</taxon>
        <taxon>Agaricomycotina</taxon>
        <taxon>Agaricomycetes</taxon>
        <taxon>Agaricomycetidae</taxon>
        <taxon>Agaricales</taxon>
        <taxon>Marasmiineae</taxon>
        <taxon>Marasmiaceae</taxon>
        <taxon>Moniliophthora</taxon>
    </lineage>
</organism>
<feature type="region of interest" description="Disordered" evidence="1">
    <location>
        <begin position="145"/>
        <end position="179"/>
    </location>
</feature>
<dbReference type="KEGG" id="mrr:Moror_2125"/>
<feature type="compositionally biased region" description="Polar residues" evidence="1">
    <location>
        <begin position="168"/>
        <end position="179"/>
    </location>
</feature>
<evidence type="ECO:0000313" key="2">
    <source>
        <dbReference type="EMBL" id="ESK83698.1"/>
    </source>
</evidence>
<gene>
    <name evidence="2" type="ORF">Moror_2125</name>
</gene>
<dbReference type="OrthoDB" id="3271023at2759"/>
<dbReference type="HOGENOM" id="CLU_503975_0_0_1"/>
<reference evidence="2 3" key="1">
    <citation type="journal article" date="2014" name="BMC Genomics">
        <title>Genome and secretome analysis of the hemibiotrophic fungal pathogen, Moniliophthora roreri, which causes frosty pod rot disease of cacao: mechanisms of the biotrophic and necrotrophic phases.</title>
        <authorList>
            <person name="Meinhardt L.W."/>
            <person name="Costa G.G.L."/>
            <person name="Thomazella D.P.T."/>
            <person name="Teixeira P.J.P.L."/>
            <person name="Carazzolle M.F."/>
            <person name="Schuster S.C."/>
            <person name="Carlson J.E."/>
            <person name="Guiltinan M.J."/>
            <person name="Mieczkowski P."/>
            <person name="Farmer A."/>
            <person name="Ramaraj T."/>
            <person name="Crozier J."/>
            <person name="Davis R.E."/>
            <person name="Shao J."/>
            <person name="Melnick R.L."/>
            <person name="Pereira G.A.G."/>
            <person name="Bailey B.A."/>
        </authorList>
    </citation>
    <scope>NUCLEOTIDE SEQUENCE [LARGE SCALE GENOMIC DNA]</scope>
    <source>
        <strain evidence="2 3">MCA 2997</strain>
    </source>
</reference>
<dbReference type="EMBL" id="AWSO01001466">
    <property type="protein sequence ID" value="ESK83698.1"/>
    <property type="molecule type" value="Genomic_DNA"/>
</dbReference>
<dbReference type="AlphaFoldDB" id="V2WA82"/>
<protein>
    <submittedName>
        <fullName evidence="2">Uncharacterized protein</fullName>
    </submittedName>
</protein>
<feature type="non-terminal residue" evidence="2">
    <location>
        <position position="541"/>
    </location>
</feature>
<accession>V2WA82</accession>
<name>V2WA82_MONRO</name>
<evidence type="ECO:0000256" key="1">
    <source>
        <dbReference type="SAM" id="MobiDB-lite"/>
    </source>
</evidence>
<sequence length="541" mass="60492">MHLRYLIGHHANSVHAKDMYQVPDCPIDLSAMKHDEVSITSISDLHSSVAWQRTKDKSFKATADLEDLKHNPLLQNAIEKWLAKEKAVKDKYGFYSDEASDESLDHFEIAEAKDAYTYVLQCYLSIVTTESRKLFDVTNPSSGDRGIVRSSSMSTTPGAGKQAMPPGRSSSIMSMTSDHPSSSLLPCSLSLMSTSLDHLRLLMRSLFLMSMTSDMPQPPTVETNDEDPDLWIDFPSTQPTVASSLPPPSSNVSVPVPVNQVRDLTIGDAFEALNYGHPFIPLIDTSTNPCLAIVEKWFAGVAADNLWKQEICLYCFTNSKLDADTQNKDHQDHWAQHHLSCELKSHTDIFPAEHCPVCLSIIPILDPEDNNEQNNSVIGSRMYMHYEECYGHLVTNWELHSSASLLELPTHEMKHLGYSVLFASLHQVQRAMKRRHTLINSRFRIRRSLGVGFNASYTFTLSTCSWNIFLHTGTIMESSISVSSSALFPGVTMSARDKAYPSRSSFFISTTSMVMCSFNVTRITYTIPPAVKAFLKSLSIM</sequence>
<keyword evidence="3" id="KW-1185">Reference proteome</keyword>
<proteinExistence type="predicted"/>
<comment type="caution">
    <text evidence="2">The sequence shown here is derived from an EMBL/GenBank/DDBJ whole genome shotgun (WGS) entry which is preliminary data.</text>
</comment>
<evidence type="ECO:0000313" key="3">
    <source>
        <dbReference type="Proteomes" id="UP000017559"/>
    </source>
</evidence>